<dbReference type="Pfam" id="PF14657">
    <property type="entry name" value="Arm-DNA-bind_4"/>
    <property type="match status" value="1"/>
</dbReference>
<dbReference type="InterPro" id="IPR004107">
    <property type="entry name" value="Integrase_SAM-like_N"/>
</dbReference>
<gene>
    <name evidence="5" type="ORF">IAA61_09105</name>
</gene>
<proteinExistence type="inferred from homology"/>
<dbReference type="Pfam" id="PF14659">
    <property type="entry name" value="Phage_int_SAM_3"/>
    <property type="match status" value="1"/>
</dbReference>
<evidence type="ECO:0000256" key="1">
    <source>
        <dbReference type="ARBA" id="ARBA00008857"/>
    </source>
</evidence>
<accession>A0A9D1MCX0</accession>
<comment type="caution">
    <text evidence="5">The sequence shown here is derived from an EMBL/GenBank/DDBJ whole genome shotgun (WGS) entry which is preliminary data.</text>
</comment>
<feature type="domain" description="Integrase SAM-like N-terminal" evidence="4">
    <location>
        <begin position="57"/>
        <end position="102"/>
    </location>
</feature>
<comment type="similarity">
    <text evidence="1">Belongs to the 'phage' integrase family.</text>
</comment>
<feature type="non-terminal residue" evidence="5">
    <location>
        <position position="102"/>
    </location>
</feature>
<evidence type="ECO:0000259" key="4">
    <source>
        <dbReference type="Pfam" id="PF14659"/>
    </source>
</evidence>
<dbReference type="InterPro" id="IPR010998">
    <property type="entry name" value="Integrase_recombinase_N"/>
</dbReference>
<dbReference type="Gene3D" id="1.10.150.130">
    <property type="match status" value="1"/>
</dbReference>
<evidence type="ECO:0000256" key="2">
    <source>
        <dbReference type="ARBA" id="ARBA00023125"/>
    </source>
</evidence>
<dbReference type="GO" id="GO:0015074">
    <property type="term" value="P:DNA integration"/>
    <property type="evidence" value="ECO:0007669"/>
    <property type="project" value="InterPro"/>
</dbReference>
<reference evidence="5" key="2">
    <citation type="journal article" date="2021" name="PeerJ">
        <title>Extensive microbial diversity within the chicken gut microbiome revealed by metagenomics and culture.</title>
        <authorList>
            <person name="Gilroy R."/>
            <person name="Ravi A."/>
            <person name="Getino M."/>
            <person name="Pursley I."/>
            <person name="Horton D.L."/>
            <person name="Alikhan N.F."/>
            <person name="Baker D."/>
            <person name="Gharbi K."/>
            <person name="Hall N."/>
            <person name="Watson M."/>
            <person name="Adriaenssens E.M."/>
            <person name="Foster-Nyarko E."/>
            <person name="Jarju S."/>
            <person name="Secka A."/>
            <person name="Antonio M."/>
            <person name="Oren A."/>
            <person name="Chaudhuri R.R."/>
            <person name="La Ragione R."/>
            <person name="Hildebrand F."/>
            <person name="Pallen M.J."/>
        </authorList>
    </citation>
    <scope>NUCLEOTIDE SEQUENCE</scope>
    <source>
        <strain evidence="5">USAMLcec3-3695</strain>
    </source>
</reference>
<dbReference type="GO" id="GO:0003677">
    <property type="term" value="F:DNA binding"/>
    <property type="evidence" value="ECO:0007669"/>
    <property type="project" value="UniProtKB-KW"/>
</dbReference>
<organism evidence="5 6">
    <name type="scientific">Candidatus Ornithomonoglobus merdipullorum</name>
    <dbReference type="NCBI Taxonomy" id="2840895"/>
    <lineage>
        <taxon>Bacteria</taxon>
        <taxon>Bacillati</taxon>
        <taxon>Bacillota</taxon>
        <taxon>Clostridia</taxon>
        <taxon>Candidatus Ornithomonoglobus</taxon>
    </lineage>
</organism>
<evidence type="ECO:0000313" key="5">
    <source>
        <dbReference type="EMBL" id="HIU57947.1"/>
    </source>
</evidence>
<sequence length="102" mass="12461">MSVHKDSKTGKWLVSCRYDNWDGKRKQKMKRGFETKREALAWEREFLQMKSSNLDMTFGSFVELYLKERKVRLKYNTYLTKLHIIENKILPYFKDRKMSDIK</sequence>
<dbReference type="InterPro" id="IPR028259">
    <property type="entry name" value="AP2-like_int_N"/>
</dbReference>
<dbReference type="InterPro" id="IPR011010">
    <property type="entry name" value="DNA_brk_join_enz"/>
</dbReference>
<evidence type="ECO:0000313" key="6">
    <source>
        <dbReference type="Proteomes" id="UP000824109"/>
    </source>
</evidence>
<dbReference type="SUPFAM" id="SSF56349">
    <property type="entry name" value="DNA breaking-rejoining enzymes"/>
    <property type="match status" value="1"/>
</dbReference>
<dbReference type="Proteomes" id="UP000824109">
    <property type="component" value="Unassembled WGS sequence"/>
</dbReference>
<feature type="domain" description="AP2-like integrase N-terminal" evidence="3">
    <location>
        <begin position="11"/>
        <end position="53"/>
    </location>
</feature>
<protein>
    <submittedName>
        <fullName evidence="5">Arm DNA-binding domain-containing protein</fullName>
    </submittedName>
</protein>
<dbReference type="EMBL" id="DVNB01000092">
    <property type="protein sequence ID" value="HIU57947.1"/>
    <property type="molecule type" value="Genomic_DNA"/>
</dbReference>
<name>A0A9D1MCX0_9FIRM</name>
<evidence type="ECO:0000259" key="3">
    <source>
        <dbReference type="Pfam" id="PF14657"/>
    </source>
</evidence>
<keyword evidence="2 5" id="KW-0238">DNA-binding</keyword>
<dbReference type="AlphaFoldDB" id="A0A9D1MCX0"/>
<reference evidence="5" key="1">
    <citation type="submission" date="2020-10" db="EMBL/GenBank/DDBJ databases">
        <authorList>
            <person name="Gilroy R."/>
        </authorList>
    </citation>
    <scope>NUCLEOTIDE SEQUENCE</scope>
    <source>
        <strain evidence="5">USAMLcec3-3695</strain>
    </source>
</reference>